<evidence type="ECO:0000313" key="11">
    <source>
        <dbReference type="Proteomes" id="UP000243579"/>
    </source>
</evidence>
<comment type="caution">
    <text evidence="10">The sequence shown here is derived from an EMBL/GenBank/DDBJ whole genome shotgun (WGS) entry which is preliminary data.</text>
</comment>
<evidence type="ECO:0000256" key="4">
    <source>
        <dbReference type="ARBA" id="ARBA00022989"/>
    </source>
</evidence>
<feature type="repeat" description="ANK" evidence="7">
    <location>
        <begin position="545"/>
        <end position="577"/>
    </location>
</feature>
<dbReference type="Pfam" id="PF00023">
    <property type="entry name" value="Ank"/>
    <property type="match status" value="2"/>
</dbReference>
<dbReference type="Proteomes" id="UP000243579">
    <property type="component" value="Unassembled WGS sequence"/>
</dbReference>
<feature type="transmembrane region" description="Helical" evidence="8">
    <location>
        <begin position="2229"/>
        <end position="2250"/>
    </location>
</feature>
<keyword evidence="2 8" id="KW-0812">Transmembrane</keyword>
<dbReference type="GO" id="GO:0016020">
    <property type="term" value="C:membrane"/>
    <property type="evidence" value="ECO:0007669"/>
    <property type="project" value="UniProtKB-SubCell"/>
</dbReference>
<dbReference type="SMART" id="SM00248">
    <property type="entry name" value="ANK"/>
    <property type="match status" value="26"/>
</dbReference>
<dbReference type="GO" id="GO:0005216">
    <property type="term" value="F:monoatomic ion channel activity"/>
    <property type="evidence" value="ECO:0007669"/>
    <property type="project" value="InterPro"/>
</dbReference>
<dbReference type="PROSITE" id="PS50088">
    <property type="entry name" value="ANK_REPEAT"/>
    <property type="match status" value="19"/>
</dbReference>
<evidence type="ECO:0000256" key="8">
    <source>
        <dbReference type="SAM" id="Phobius"/>
    </source>
</evidence>
<keyword evidence="3" id="KW-0677">Repeat</keyword>
<evidence type="ECO:0000256" key="7">
    <source>
        <dbReference type="PROSITE-ProRule" id="PRU00023"/>
    </source>
</evidence>
<feature type="repeat" description="ANK" evidence="7">
    <location>
        <begin position="1745"/>
        <end position="1777"/>
    </location>
</feature>
<dbReference type="OrthoDB" id="20872at2759"/>
<dbReference type="PANTHER" id="PTHR24123:SF33">
    <property type="entry name" value="PROTEIN HOS4"/>
    <property type="match status" value="1"/>
</dbReference>
<dbReference type="EMBL" id="JNBR01000519">
    <property type="protein sequence ID" value="OQR91536.1"/>
    <property type="molecule type" value="Genomic_DNA"/>
</dbReference>
<feature type="repeat" description="ANK" evidence="7">
    <location>
        <begin position="1570"/>
        <end position="1602"/>
    </location>
</feature>
<dbReference type="InterPro" id="IPR051165">
    <property type="entry name" value="Multifunctional_ANK_Repeat"/>
</dbReference>
<feature type="repeat" description="ANK" evidence="7">
    <location>
        <begin position="1335"/>
        <end position="1367"/>
    </location>
</feature>
<feature type="repeat" description="ANK" evidence="7">
    <location>
        <begin position="354"/>
        <end position="386"/>
    </location>
</feature>
<sequence>MSSTRSLLTDARRGHVLEVQRRLALGESPDQVDEAGDTAMVNAVAHGHQDIVRVLIAHNASLEAQREDRPSALLRATQKGCVDTVALLAAHQANLEATFPDGKTALIYACFHGLALVATVLLEHQAATEAADDLGNTALHYAALGGNTKIVRLLLQAQARTDVVNIERFTPLRIAAAAGHTEPLKALLGHDADVDAADDDGWTPLLAACDAGHVECAKLLLAARASPTAAASNGATALLLAAKKGHADLVRALLAHPATPLDARLHSGGLTATMVAAAVGHAGVLQLLLDAGADHRACNHDGQTALALAAEKGHSSCKALLQLRERHPGLYFAKAGQLEALVRGGYSVADTDDAGRTALMLAAAEGHDAIVAFLLHRGASLDATDNAGATALVLATGSCRRRLERETLVRLVRNGDTAAVLGVLGERPALDVEQADEVRNVFESRLRAAQTGTTLLMQAAQAGHAELVQLLLDRNADVDAEQAEGKTALSFALEGSHRAAIQAIAKERAFRERYPLLYHARCGNVEAAKACLADTPGKIDERDADGWSALMYAASLGHAPMLQLLLERNAQIGGADKGGKTAFVVAKDKAAFVKLILEKNATELRFNEGMFKGAIECDPKLGKEILNAFMVEEGRYSIGFRDLDRIYGKEAVEKSALYSILNLEADDDAQNAVKAHCLQHLIIRRVLQLKWEFFAQRMYIEQCLMYMLLLASSVISGCIYQLDEDPNTTNILTSSFWTESRPLKKLRRVNGTHAPDRVDDEGIKMSIMVWLVFVVYVLVSYVIVHFGLQPKRLWSLAGWCRDGTYAGMVSFLWKGTYMTMNWGDDTIMPDAPVWKRYAKKVLLVHSLVWTAVLCLPFELYLGSRTDRQMTQAKDQYQALNNLVLGATAFYFFYWEYKELQGFGVRRYMSNAVNAVQISTYALIICVYVPCQLNLIPETVIVREYQVLCMSGTICLVLWILALQYLEVLPTAGYLLPMMRGLLLDSIRFSILYGVFQVGLTCAYYILLQGSDGYGTLLETFITVYFVLFGQIQTGPIDALADASPVLSVFGKALLMFHMAVAIVLLLNVLIAMMNNTLVDGLEKAKLEALASYANCILRLELSLAPQERNEMLYVVKPKSRKGEARPLLGSKHGGDTGILNPAFHEVVLKSDYQTGYEHKGAAAEGFHADMRMAVAALRKEQAAQLHQVKSQLSDMARLLQELQTASSLQRRLTQGEPVDVPDEVRGPPCLLLSAVTGDTPLVQAAAHGHHDVVALLLEAGASPLGVRDDRPSALLRATQKGAVPTIQLLAAHGANLEAVFADGKTALSYAAQRGQAPVVAALLALGAHTEAADETGATALLYAAEAGNTKVVRQLLQANARPNATNYVRPPPEAHMSPLIAASGNGHTEAVRLLLAANADANAANDDGWTPLLLAASHGHLECVRLLLAHGARVQAAASNGSTALLVAARQGYHDVVLLLLQHEAPVDAALHSGGHTALMLAAAQGHVGILHLLLQHGANFTLTNHARRLAWIDGKTAQVLAAEKGHGACQALLAMRTHHPLLYFARAGLVTPLQTLLRASADVDGQDELGKTALMYAASANHADVVALLLAHQAAVDLCDHTGVDALAMAAGDCRRLLEREVLCRLVQAGDVAAVRDTLARTSDVEQRNEAGTTLLMLAAQYGHTELVELLLDRNADLNAEEKDGSTALFYATDGGHRACRAALEKERIFRERYPLLYHARCGDVAKATAVLDTDADPDERDEDGWSALMYAASLGHAPMLQLLLERNAQIGGADKGGKTAFVVAKDKAAFVKLILEKNATELRFNEGMFKGAIECDPKLGKEILNAFVVESGRYSLEFRDLDRIYGRETIQQSALYSILNLEADDEAEEAVKQHCLQHITIRRVLQLKWEFFAQRMYIEQFLMYILLLASCVLSGCIYQLDDAAEVSPPPVFTDISNVIWQRNKTGNGTRSLVGVIVFPTAANVTAANQSMTTDATFSADRLRIGITLWSLLFVAVVVSYVVAHFGLKPKRVWSLARWSRDGTYLRFFKFVWSGKYTGFNWHEHIPDFPKWQAHAKRLLVVHAVCGTVFFSGPIVAYTLTLPDDTLRGNKDWYQAINNLVLWAVAVYFVRWEVKELMGYGVRKYLTSAVNAVQMSVYLLIIIVYVPCQLGLSSHSMLREYQLCLVGFICLALWILFLQQLEVHPTTGYLLPMMRRLLQDSLRFLILYGVFQAGLTCAYYILLQGSEGYESFAATFVTVFFVLFGQIQTGPIDALSDDQPVLYVFAVGLLMFHMAVAIVLLLNVLIAMMNNTLDEGLEKAKLEALASYANCILRLELSLAPQERNEMIYVIKPKFLTHHPSLLADEADPERTPLVARGHRGILNPAFRQVVLKSDYKAGFEQPADAHAEWREEMRGALVALKKDHAAQMQQLKAQLNDMTRLLQDLQVPSRPGSTSLEW</sequence>
<feature type="repeat" description="ANK" evidence="7">
    <location>
        <begin position="167"/>
        <end position="199"/>
    </location>
</feature>
<dbReference type="Gene3D" id="1.25.40.20">
    <property type="entry name" value="Ankyrin repeat-containing domain"/>
    <property type="match status" value="13"/>
</dbReference>
<feature type="transmembrane region" description="Helical" evidence="8">
    <location>
        <begin position="2203"/>
        <end position="2223"/>
    </location>
</feature>
<feature type="repeat" description="ANK" evidence="7">
    <location>
        <begin position="1302"/>
        <end position="1334"/>
    </location>
</feature>
<name>A0A1V9Z0J1_ACHHY</name>
<feature type="repeat" description="ANK" evidence="7">
    <location>
        <begin position="200"/>
        <end position="232"/>
    </location>
</feature>
<evidence type="ECO:0000259" key="9">
    <source>
        <dbReference type="Pfam" id="PF00520"/>
    </source>
</evidence>
<reference evidence="10 11" key="1">
    <citation type="journal article" date="2014" name="Genome Biol. Evol.">
        <title>The secreted proteins of Achlya hypogyna and Thraustotheca clavata identify the ancestral oomycete secretome and reveal gene acquisitions by horizontal gene transfer.</title>
        <authorList>
            <person name="Misner I."/>
            <person name="Blouin N."/>
            <person name="Leonard G."/>
            <person name="Richards T.A."/>
            <person name="Lane C.E."/>
        </authorList>
    </citation>
    <scope>NUCLEOTIDE SEQUENCE [LARGE SCALE GENOMIC DNA]</scope>
    <source>
        <strain evidence="10 11">ATCC 48635</strain>
    </source>
</reference>
<feature type="repeat" description="ANK" evidence="7">
    <location>
        <begin position="1474"/>
        <end position="1506"/>
    </location>
</feature>
<feature type="transmembrane region" description="Helical" evidence="8">
    <location>
        <begin position="2127"/>
        <end position="2147"/>
    </location>
</feature>
<accession>A0A1V9Z0J1</accession>
<feature type="repeat" description="ANK" evidence="7">
    <location>
        <begin position="1440"/>
        <end position="1472"/>
    </location>
</feature>
<feature type="transmembrane region" description="Helical" evidence="8">
    <location>
        <begin position="1988"/>
        <end position="2009"/>
    </location>
</feature>
<feature type="transmembrane region" description="Helical" evidence="8">
    <location>
        <begin position="1903"/>
        <end position="1922"/>
    </location>
</feature>
<feature type="transmembrane region" description="Helical" evidence="8">
    <location>
        <begin position="1013"/>
        <end position="1032"/>
    </location>
</feature>
<feature type="transmembrane region" description="Helical" evidence="8">
    <location>
        <begin position="985"/>
        <end position="1006"/>
    </location>
</feature>
<feature type="repeat" description="ANK" evidence="7">
    <location>
        <begin position="1374"/>
        <end position="1406"/>
    </location>
</feature>
<feature type="repeat" description="ANK" evidence="7">
    <location>
        <begin position="451"/>
        <end position="483"/>
    </location>
</feature>
<dbReference type="InterPro" id="IPR005821">
    <property type="entry name" value="Ion_trans_dom"/>
</dbReference>
<evidence type="ECO:0000256" key="3">
    <source>
        <dbReference type="ARBA" id="ARBA00022737"/>
    </source>
</evidence>
<keyword evidence="6 8" id="KW-0472">Membrane</keyword>
<proteinExistence type="predicted"/>
<comment type="subcellular location">
    <subcellularLocation>
        <location evidence="1">Membrane</location>
        <topology evidence="1">Multi-pass membrane protein</topology>
    </subcellularLocation>
</comment>
<feature type="transmembrane region" description="Helical" evidence="8">
    <location>
        <begin position="2262"/>
        <end position="2290"/>
    </location>
</feature>
<feature type="transmembrane region" description="Helical" evidence="8">
    <location>
        <begin position="1052"/>
        <end position="1073"/>
    </location>
</feature>
<keyword evidence="4 8" id="KW-1133">Transmembrane helix</keyword>
<dbReference type="Pfam" id="PF12796">
    <property type="entry name" value="Ank_2"/>
    <property type="match status" value="12"/>
</dbReference>
<dbReference type="PRINTS" id="PR01415">
    <property type="entry name" value="ANKYRIN"/>
</dbReference>
<gene>
    <name evidence="10" type="ORF">ACHHYP_04595</name>
</gene>
<feature type="repeat" description="ANK" evidence="7">
    <location>
        <begin position="134"/>
        <end position="166"/>
    </location>
</feature>
<feature type="repeat" description="ANK" evidence="7">
    <location>
        <begin position="35"/>
        <end position="67"/>
    </location>
</feature>
<evidence type="ECO:0000256" key="5">
    <source>
        <dbReference type="ARBA" id="ARBA00023043"/>
    </source>
</evidence>
<feature type="transmembrane region" description="Helical" evidence="8">
    <location>
        <begin position="2159"/>
        <end position="2182"/>
    </location>
</feature>
<organism evidence="10 11">
    <name type="scientific">Achlya hypogyna</name>
    <name type="common">Oomycete</name>
    <name type="synonym">Protoachlya hypogyna</name>
    <dbReference type="NCBI Taxonomy" id="1202772"/>
    <lineage>
        <taxon>Eukaryota</taxon>
        <taxon>Sar</taxon>
        <taxon>Stramenopiles</taxon>
        <taxon>Oomycota</taxon>
        <taxon>Saprolegniomycetes</taxon>
        <taxon>Saprolegniales</taxon>
        <taxon>Achlyaceae</taxon>
        <taxon>Achlya</taxon>
    </lineage>
</organism>
<feature type="repeat" description="ANK" evidence="7">
    <location>
        <begin position="1407"/>
        <end position="1439"/>
    </location>
</feature>
<feature type="transmembrane region" description="Helical" evidence="8">
    <location>
        <begin position="842"/>
        <end position="863"/>
    </location>
</feature>
<feature type="transmembrane region" description="Helical" evidence="8">
    <location>
        <begin position="875"/>
        <end position="894"/>
    </location>
</feature>
<dbReference type="PROSITE" id="PS50297">
    <property type="entry name" value="ANK_REP_REGION"/>
    <property type="match status" value="17"/>
</dbReference>
<evidence type="ECO:0000256" key="1">
    <source>
        <dbReference type="ARBA" id="ARBA00004141"/>
    </source>
</evidence>
<dbReference type="InterPro" id="IPR002110">
    <property type="entry name" value="Ankyrin_rpt"/>
</dbReference>
<feature type="transmembrane region" description="Helical" evidence="8">
    <location>
        <begin position="704"/>
        <end position="722"/>
    </location>
</feature>
<dbReference type="InterPro" id="IPR036770">
    <property type="entry name" value="Ankyrin_rpt-contain_sf"/>
</dbReference>
<feature type="repeat" description="ANK" evidence="7">
    <location>
        <begin position="233"/>
        <end position="258"/>
    </location>
</feature>
<keyword evidence="5 7" id="KW-0040">ANK repeat</keyword>
<evidence type="ECO:0000256" key="6">
    <source>
        <dbReference type="ARBA" id="ARBA00023136"/>
    </source>
</evidence>
<evidence type="ECO:0000256" key="2">
    <source>
        <dbReference type="ARBA" id="ARBA00022692"/>
    </source>
</evidence>
<feature type="repeat" description="ANK" evidence="7">
    <location>
        <begin position="268"/>
        <end position="300"/>
    </location>
</feature>
<feature type="transmembrane region" description="Helical" evidence="8">
    <location>
        <begin position="2060"/>
        <end position="2082"/>
    </location>
</feature>
<feature type="transmembrane region" description="Helical" evidence="8">
    <location>
        <begin position="914"/>
        <end position="934"/>
    </location>
</feature>
<feature type="domain" description="Ion transport" evidence="9">
    <location>
        <begin position="2077"/>
        <end position="2299"/>
    </location>
</feature>
<feature type="transmembrane region" description="Helical" evidence="8">
    <location>
        <begin position="767"/>
        <end position="788"/>
    </location>
</feature>
<dbReference type="SUPFAM" id="SSF48403">
    <property type="entry name" value="Ankyrin repeat"/>
    <property type="match status" value="4"/>
</dbReference>
<dbReference type="Pfam" id="PF00520">
    <property type="entry name" value="Ion_trans"/>
    <property type="match status" value="1"/>
</dbReference>
<protein>
    <submittedName>
        <fullName evidence="10">Ankyrin repeat protein</fullName>
    </submittedName>
</protein>
<keyword evidence="11" id="KW-1185">Reference proteome</keyword>
<feature type="repeat" description="ANK" evidence="7">
    <location>
        <begin position="1236"/>
        <end position="1262"/>
    </location>
</feature>
<dbReference type="PANTHER" id="PTHR24123">
    <property type="entry name" value="ANKYRIN REPEAT-CONTAINING"/>
    <property type="match status" value="1"/>
</dbReference>
<evidence type="ECO:0000313" key="10">
    <source>
        <dbReference type="EMBL" id="OQR91536.1"/>
    </source>
</evidence>
<dbReference type="STRING" id="1202772.A0A1V9Z0J1"/>
<feature type="repeat" description="ANK" evidence="7">
    <location>
        <begin position="1652"/>
        <end position="1684"/>
    </location>
</feature>
<feature type="transmembrane region" description="Helical" evidence="8">
    <location>
        <begin position="946"/>
        <end position="965"/>
    </location>
</feature>